<dbReference type="InterPro" id="IPR050951">
    <property type="entry name" value="Retrovirus_Pol_polyprotein"/>
</dbReference>
<protein>
    <recommendedName>
        <fullName evidence="9">Integrase catalytic domain-containing protein</fullName>
    </recommendedName>
</protein>
<evidence type="ECO:0000259" key="9">
    <source>
        <dbReference type="PROSITE" id="PS50994"/>
    </source>
</evidence>
<evidence type="ECO:0000256" key="6">
    <source>
        <dbReference type="ARBA" id="ARBA00022884"/>
    </source>
</evidence>
<dbReference type="Gene3D" id="3.30.420.10">
    <property type="entry name" value="Ribonuclease H-like superfamily/Ribonuclease H"/>
    <property type="match status" value="1"/>
</dbReference>
<dbReference type="Pfam" id="PF17921">
    <property type="entry name" value="Integrase_H2C2"/>
    <property type="match status" value="1"/>
</dbReference>
<dbReference type="PANTHER" id="PTHR37984:SF5">
    <property type="entry name" value="PROTEIN NYNRIN-LIKE"/>
    <property type="match status" value="1"/>
</dbReference>
<dbReference type="InterPro" id="IPR041373">
    <property type="entry name" value="RT_RNaseH"/>
</dbReference>
<dbReference type="PROSITE" id="PS50994">
    <property type="entry name" value="INTEGRASE"/>
    <property type="match status" value="1"/>
</dbReference>
<dbReference type="GO" id="GO:0004519">
    <property type="term" value="F:endonuclease activity"/>
    <property type="evidence" value="ECO:0007669"/>
    <property type="project" value="UniProtKB-KW"/>
</dbReference>
<dbReference type="EMBL" id="SGPM01000899">
    <property type="protein sequence ID" value="THH14737.1"/>
    <property type="molecule type" value="Genomic_DNA"/>
</dbReference>
<dbReference type="CDD" id="cd01647">
    <property type="entry name" value="RT_LTR"/>
    <property type="match status" value="1"/>
</dbReference>
<evidence type="ECO:0000256" key="2">
    <source>
        <dbReference type="ARBA" id="ARBA00022695"/>
    </source>
</evidence>
<keyword evidence="11" id="KW-1185">Reference proteome</keyword>
<keyword evidence="6" id="KW-0694">RNA-binding</keyword>
<evidence type="ECO:0000313" key="11">
    <source>
        <dbReference type="Proteomes" id="UP000308730"/>
    </source>
</evidence>
<dbReference type="InterPro" id="IPR001584">
    <property type="entry name" value="Integrase_cat-core"/>
</dbReference>
<keyword evidence="1" id="KW-0808">Transferase</keyword>
<organism evidence="10 11">
    <name type="scientific">Antrodiella citrinella</name>
    <dbReference type="NCBI Taxonomy" id="2447956"/>
    <lineage>
        <taxon>Eukaryota</taxon>
        <taxon>Fungi</taxon>
        <taxon>Dikarya</taxon>
        <taxon>Basidiomycota</taxon>
        <taxon>Agaricomycotina</taxon>
        <taxon>Agaricomycetes</taxon>
        <taxon>Polyporales</taxon>
        <taxon>Steccherinaceae</taxon>
        <taxon>Antrodiella</taxon>
    </lineage>
</organism>
<dbReference type="GO" id="GO:0003964">
    <property type="term" value="F:RNA-directed DNA polymerase activity"/>
    <property type="evidence" value="ECO:0007669"/>
    <property type="project" value="UniProtKB-KW"/>
</dbReference>
<evidence type="ECO:0000256" key="3">
    <source>
        <dbReference type="ARBA" id="ARBA00022722"/>
    </source>
</evidence>
<evidence type="ECO:0000256" key="4">
    <source>
        <dbReference type="ARBA" id="ARBA00022759"/>
    </source>
</evidence>
<dbReference type="Pfam" id="PF17917">
    <property type="entry name" value="RT_RNaseH"/>
    <property type="match status" value="1"/>
</dbReference>
<evidence type="ECO:0000313" key="10">
    <source>
        <dbReference type="EMBL" id="THH14737.1"/>
    </source>
</evidence>
<sequence>LKQEYFPDYEIPVIEHTPWIRPPIRVPKAIESDVRSLIRTHCATGRYEDSCASYRSRVFPVLKKSGALRLVHDLQDLNAVTIRDSALPPRVDDFAESFVGRQIYGIADLFAGYDARILAEASRDLTTFASPDGAKRVCCLPQGYCNAVPEFIRDVNHVIEEEEEEDVGAFVDDVGIKGPEDDYGDAPIDGNPDIRRFVFEYLTLFDRILLRLGTAGFTASGTKLIPATPKLDIVGSTVSREGWHLEHGLASKILKWPIPENVSEVRGFLGTVGVARRWIEGFARIAKPLTLLCRNSDEAFEFGQEALDAVNTLKQLVSSAPVLKPIDYKLAARIRPPPRTNNHGLVILAVDSSKYGAGWILYQMHETDKHPALFGSCTYSATESNYSQPKAELYGVFRAMKECCHRIWGCHFQLEVDAKYLEQMLVAPDLPNAPMTRWVSYVQLFDYTLVHVPAAKFLPQDGLSRRRRAVEDSDESDGEDRIDDYIGAVVQLQEPLADLRPSYSVYRVLRREMLDYSRSLGVDRSAFTETNILVRQALVFPATFDSLKAERIRIYEDSFNREAQNGFAFNANVRSGQVIWHSFHDRLFQPGGRFHRYDHDLPLEHQVLSWCPSPENPSPFHASLLRNIDDYTYVGTEFEVRKQSTDHADKFLWFSGEEGMLPYTTYNSATMFEAPSNDDATTSDSVPQGPKGFPIHEGDTTRISRTDHHYQYAPLSPLTSSPPFSMPANAELIEPAVTCATHQHKVHEDDGDDFFGAIKAYLKDGSIPEEYQDSPKRRSFIGKANRYIVKDERLWRLSKTAFPRLVITDPIRREQIIAEAHNDAGHRGREATYKRVSDRFYFPGLYDKIAYFIRSCNVCQRRSRTKPIVPLRPTISPTVFRRLCCDTIVLPDGVGGFRFIAHATDDVSKYPSARALRKNDAGSWAKFLYEEIITRFGCIPELVCDGGSEFKGAARILAEKYNIRMIVSSPYHPEGNGISERDGATLTRALLAQCGDRPNKWPHHLVTVLWALRTTVSRVTGYSPHFLLYGQHELLPFDIIDRSWYLLDWHTVEDTADLIAMRAKQLSRLPEHIGIAHDRLLQERQADVERFRKKNARRIQTGVYPPGTWVLVHETWLDTQLGNKGALRWAGPYVVVEQHPSGSYRIAELDGALLAESVAAKRLTLFYYRKDFQTLHLTIEPGFVSETLPDRLYPYTGVALGATWEDMLYRSGGRLRYASDAGPDRYIDYDHNFADILAWNEEFSR</sequence>
<dbReference type="InterPro" id="IPR036397">
    <property type="entry name" value="RNaseH_sf"/>
</dbReference>
<evidence type="ECO:0000256" key="8">
    <source>
        <dbReference type="SAM" id="MobiDB-lite"/>
    </source>
</evidence>
<feature type="domain" description="Integrase catalytic" evidence="9">
    <location>
        <begin position="869"/>
        <end position="1032"/>
    </location>
</feature>
<reference evidence="10 11" key="1">
    <citation type="submission" date="2019-02" db="EMBL/GenBank/DDBJ databases">
        <title>Genome sequencing of the rare red list fungi Antrodiella citrinella (Flaviporus citrinellus).</title>
        <authorList>
            <person name="Buettner E."/>
            <person name="Kellner H."/>
        </authorList>
    </citation>
    <scope>NUCLEOTIDE SEQUENCE [LARGE SCALE GENOMIC DNA]</scope>
    <source>
        <strain evidence="10 11">DSM 108506</strain>
    </source>
</reference>
<dbReference type="Gene3D" id="3.10.10.10">
    <property type="entry name" value="HIV Type 1 Reverse Transcriptase, subunit A, domain 1"/>
    <property type="match status" value="1"/>
</dbReference>
<dbReference type="InterPro" id="IPR012337">
    <property type="entry name" value="RNaseH-like_sf"/>
</dbReference>
<dbReference type="OrthoDB" id="2732387at2759"/>
<feature type="non-terminal residue" evidence="10">
    <location>
        <position position="1"/>
    </location>
</feature>
<dbReference type="GO" id="GO:0016787">
    <property type="term" value="F:hydrolase activity"/>
    <property type="evidence" value="ECO:0007669"/>
    <property type="project" value="UniProtKB-KW"/>
</dbReference>
<evidence type="ECO:0000256" key="5">
    <source>
        <dbReference type="ARBA" id="ARBA00022801"/>
    </source>
</evidence>
<gene>
    <name evidence="10" type="ORF">EUX98_g9572</name>
</gene>
<dbReference type="GO" id="GO:0005634">
    <property type="term" value="C:nucleus"/>
    <property type="evidence" value="ECO:0007669"/>
    <property type="project" value="UniProtKB-ARBA"/>
</dbReference>
<keyword evidence="5" id="KW-0378">Hydrolase</keyword>
<proteinExistence type="predicted"/>
<feature type="region of interest" description="Disordered" evidence="8">
    <location>
        <begin position="676"/>
        <end position="699"/>
    </location>
</feature>
<dbReference type="SUPFAM" id="SSF56672">
    <property type="entry name" value="DNA/RNA polymerases"/>
    <property type="match status" value="1"/>
</dbReference>
<keyword evidence="2" id="KW-0548">Nucleotidyltransferase</keyword>
<dbReference type="SUPFAM" id="SSF53098">
    <property type="entry name" value="Ribonuclease H-like"/>
    <property type="match status" value="1"/>
</dbReference>
<evidence type="ECO:0000256" key="7">
    <source>
        <dbReference type="ARBA" id="ARBA00022918"/>
    </source>
</evidence>
<name>A0A4S4LRW5_9APHY</name>
<dbReference type="InterPro" id="IPR041588">
    <property type="entry name" value="Integrase_H2C2"/>
</dbReference>
<evidence type="ECO:0000256" key="1">
    <source>
        <dbReference type="ARBA" id="ARBA00022679"/>
    </source>
</evidence>
<dbReference type="GO" id="GO:0015074">
    <property type="term" value="P:DNA integration"/>
    <property type="evidence" value="ECO:0007669"/>
    <property type="project" value="InterPro"/>
</dbReference>
<dbReference type="Proteomes" id="UP000308730">
    <property type="component" value="Unassembled WGS sequence"/>
</dbReference>
<keyword evidence="3" id="KW-0540">Nuclease</keyword>
<keyword evidence="7" id="KW-0695">RNA-directed DNA polymerase</keyword>
<keyword evidence="4" id="KW-0255">Endonuclease</keyword>
<dbReference type="InterPro" id="IPR043128">
    <property type="entry name" value="Rev_trsase/Diguanyl_cyclase"/>
</dbReference>
<dbReference type="InterPro" id="IPR043502">
    <property type="entry name" value="DNA/RNA_pol_sf"/>
</dbReference>
<dbReference type="PANTHER" id="PTHR37984">
    <property type="entry name" value="PROTEIN CBG26694"/>
    <property type="match status" value="1"/>
</dbReference>
<dbReference type="GO" id="GO:0003723">
    <property type="term" value="F:RNA binding"/>
    <property type="evidence" value="ECO:0007669"/>
    <property type="project" value="UniProtKB-KW"/>
</dbReference>
<dbReference type="Gene3D" id="3.30.70.270">
    <property type="match status" value="2"/>
</dbReference>
<dbReference type="AlphaFoldDB" id="A0A4S4LRW5"/>
<comment type="caution">
    <text evidence="10">The sequence shown here is derived from an EMBL/GenBank/DDBJ whole genome shotgun (WGS) entry which is preliminary data.</text>
</comment>
<accession>A0A4S4LRW5</accession>
<dbReference type="Gene3D" id="1.10.340.70">
    <property type="match status" value="1"/>
</dbReference>